<evidence type="ECO:0000259" key="1">
    <source>
        <dbReference type="Pfam" id="PF21841"/>
    </source>
</evidence>
<protein>
    <recommendedName>
        <fullName evidence="1">DUF6900 domain-containing protein</fullName>
    </recommendedName>
</protein>
<sequence>MARCARQIAVDAQLASIARRVFRIPTLDTRKSDSLDFHEVAVWDILQALRLAYRAGQTNE</sequence>
<accession>A0A7C2P9Z6</accession>
<reference evidence="2" key="1">
    <citation type="journal article" date="2020" name="mSystems">
        <title>Genome- and Community-Level Interaction Insights into Carbon Utilization and Element Cycling Functions of Hydrothermarchaeota in Hydrothermal Sediment.</title>
        <authorList>
            <person name="Zhou Z."/>
            <person name="Liu Y."/>
            <person name="Xu W."/>
            <person name="Pan J."/>
            <person name="Luo Z.H."/>
            <person name="Li M."/>
        </authorList>
    </citation>
    <scope>NUCLEOTIDE SEQUENCE [LARGE SCALE GENOMIC DNA]</scope>
    <source>
        <strain evidence="2">SpSt-339</strain>
    </source>
</reference>
<gene>
    <name evidence="2" type="ORF">ENQ76_06570</name>
</gene>
<name>A0A7C2P9Z6_9PLAN</name>
<dbReference type="InterPro" id="IPR054195">
    <property type="entry name" value="DUF6900"/>
</dbReference>
<dbReference type="AlphaFoldDB" id="A0A7C2P9Z6"/>
<evidence type="ECO:0000313" key="2">
    <source>
        <dbReference type="EMBL" id="HEN15116.1"/>
    </source>
</evidence>
<feature type="domain" description="DUF6900" evidence="1">
    <location>
        <begin position="11"/>
        <end position="58"/>
    </location>
</feature>
<organism evidence="2">
    <name type="scientific">Schlesneria paludicola</name>
    <dbReference type="NCBI Taxonomy" id="360056"/>
    <lineage>
        <taxon>Bacteria</taxon>
        <taxon>Pseudomonadati</taxon>
        <taxon>Planctomycetota</taxon>
        <taxon>Planctomycetia</taxon>
        <taxon>Planctomycetales</taxon>
        <taxon>Planctomycetaceae</taxon>
        <taxon>Schlesneria</taxon>
    </lineage>
</organism>
<dbReference type="Pfam" id="PF21841">
    <property type="entry name" value="DUF6900"/>
    <property type="match status" value="1"/>
</dbReference>
<comment type="caution">
    <text evidence="2">The sequence shown here is derived from an EMBL/GenBank/DDBJ whole genome shotgun (WGS) entry which is preliminary data.</text>
</comment>
<dbReference type="EMBL" id="DSOK01000190">
    <property type="protein sequence ID" value="HEN15116.1"/>
    <property type="molecule type" value="Genomic_DNA"/>
</dbReference>
<proteinExistence type="predicted"/>